<keyword evidence="3" id="KW-1185">Reference proteome</keyword>
<protein>
    <submittedName>
        <fullName evidence="2">Uncharacterized protein</fullName>
    </submittedName>
</protein>
<gene>
    <name evidence="2" type="ORF">Bravens_01965</name>
</gene>
<name>A0A150H5W7_9MICO</name>
<evidence type="ECO:0000313" key="2">
    <source>
        <dbReference type="EMBL" id="KXZ57443.1"/>
    </source>
</evidence>
<comment type="caution">
    <text evidence="2">The sequence shown here is derived from an EMBL/GenBank/DDBJ whole genome shotgun (WGS) entry which is preliminary data.</text>
</comment>
<feature type="transmembrane region" description="Helical" evidence="1">
    <location>
        <begin position="22"/>
        <end position="41"/>
    </location>
</feature>
<evidence type="ECO:0000256" key="1">
    <source>
        <dbReference type="SAM" id="Phobius"/>
    </source>
</evidence>
<dbReference type="Proteomes" id="UP000243589">
    <property type="component" value="Unassembled WGS sequence"/>
</dbReference>
<dbReference type="PATRIC" id="fig|479117.4.peg.1949"/>
<keyword evidence="1" id="KW-0472">Membrane</keyword>
<feature type="transmembrane region" description="Helical" evidence="1">
    <location>
        <begin position="47"/>
        <end position="66"/>
    </location>
</feature>
<keyword evidence="1" id="KW-0812">Transmembrane</keyword>
<sequence>MTEPSDVTERISELKKDCWNSFALRSIFSVAVAFGMMLLAWGQDNRFLVFAVGLLLFLGLSAWAVLERFHQSRKKLLESEGLA</sequence>
<reference evidence="2 3" key="1">
    <citation type="submission" date="2016-01" db="EMBL/GenBank/DDBJ databases">
        <title>Use of Whole Genome Sequencing to ascertain that Brevibacterium massiliense (Roux, Raoult 2009) is a later heterotypic synonym of Brevibacterium ravenspurgense (Mages 2008).</title>
        <authorList>
            <person name="Bernier A.-M."/>
            <person name="Burdz T."/>
            <person name="Huynh C."/>
            <person name="Pachecho A.L."/>
            <person name="Wiebe D."/>
            <person name="Bonner C."/>
            <person name="Bernard K."/>
        </authorList>
    </citation>
    <scope>NUCLEOTIDE SEQUENCE [LARGE SCALE GENOMIC DNA]</scope>
    <source>
        <strain evidence="2 3">CCUG56047</strain>
    </source>
</reference>
<organism evidence="2 3">
    <name type="scientific">Brevibacterium ravenspurgense</name>
    <dbReference type="NCBI Taxonomy" id="479117"/>
    <lineage>
        <taxon>Bacteria</taxon>
        <taxon>Bacillati</taxon>
        <taxon>Actinomycetota</taxon>
        <taxon>Actinomycetes</taxon>
        <taxon>Micrococcales</taxon>
        <taxon>Brevibacteriaceae</taxon>
        <taxon>Brevibacterium</taxon>
    </lineage>
</organism>
<dbReference type="RefSeq" id="WP_062022920.1">
    <property type="nucleotide sequence ID" value="NZ_LQQC01000012.1"/>
</dbReference>
<keyword evidence="1" id="KW-1133">Transmembrane helix</keyword>
<evidence type="ECO:0000313" key="3">
    <source>
        <dbReference type="Proteomes" id="UP000243589"/>
    </source>
</evidence>
<dbReference type="AlphaFoldDB" id="A0A150H5W7"/>
<accession>A0A150H5W7</accession>
<dbReference type="EMBL" id="LQQC01000012">
    <property type="protein sequence ID" value="KXZ57443.1"/>
    <property type="molecule type" value="Genomic_DNA"/>
</dbReference>
<proteinExistence type="predicted"/>